<keyword evidence="1" id="KW-0812">Transmembrane</keyword>
<feature type="transmembrane region" description="Helical" evidence="1">
    <location>
        <begin position="6"/>
        <end position="30"/>
    </location>
</feature>
<keyword evidence="1" id="KW-1133">Transmembrane helix</keyword>
<feature type="transmembrane region" description="Helical" evidence="1">
    <location>
        <begin position="68"/>
        <end position="85"/>
    </location>
</feature>
<evidence type="ECO:0000313" key="3">
    <source>
        <dbReference type="Proteomes" id="UP000030652"/>
    </source>
</evidence>
<dbReference type="AlphaFoldDB" id="A0A0B0EK82"/>
<dbReference type="eggNOG" id="ENOG50331H5">
    <property type="taxonomic scope" value="Bacteria"/>
</dbReference>
<organism evidence="2 3">
    <name type="scientific">Candidatus Scalindua brodae</name>
    <dbReference type="NCBI Taxonomy" id="237368"/>
    <lineage>
        <taxon>Bacteria</taxon>
        <taxon>Pseudomonadati</taxon>
        <taxon>Planctomycetota</taxon>
        <taxon>Candidatus Brocadiia</taxon>
        <taxon>Candidatus Brocadiales</taxon>
        <taxon>Candidatus Scalinduaceae</taxon>
        <taxon>Candidatus Scalindua</taxon>
    </lineage>
</organism>
<dbReference type="NCBIfam" id="TIGR03165">
    <property type="entry name" value="F1F0_chp_2"/>
    <property type="match status" value="1"/>
</dbReference>
<keyword evidence="1" id="KW-0472">Membrane</keyword>
<dbReference type="EMBL" id="JRYO01000085">
    <property type="protein sequence ID" value="KHE92989.1"/>
    <property type="molecule type" value="Genomic_DNA"/>
</dbReference>
<accession>A0A0B0EK82</accession>
<name>A0A0B0EK82_9BACT</name>
<reference evidence="2 3" key="1">
    <citation type="submission" date="2014-10" db="EMBL/GenBank/DDBJ databases">
        <title>Draft genome of anammox bacterium scalindua brodae, obtained using differential coverage binning of sequence data from two enrichment reactors.</title>
        <authorList>
            <person name="Speth D.R."/>
            <person name="Russ L."/>
            <person name="Kartal B."/>
            <person name="Op den Camp H.J."/>
            <person name="Dutilh B.E."/>
            <person name="Jetten M.S."/>
        </authorList>
    </citation>
    <scope>NUCLEOTIDE SEQUENCE [LARGE SCALE GENOMIC DNA]</scope>
    <source>
        <strain evidence="2">RU1</strain>
    </source>
</reference>
<protein>
    <recommendedName>
        <fullName evidence="4">N-ATPase, AtpR subunit</fullName>
    </recommendedName>
</protein>
<gene>
    <name evidence="2" type="ORF">SCABRO_01378</name>
</gene>
<sequence>MEFVFEIFSFVTPFLAGIFVGLFYHIGLWWTVKALPSSQRPALLSIGSFYIRMGITLSVFYLIMSNSWQRLVVCLLGFLVVKYTMTRMLRPGKNSNYSA</sequence>
<proteinExistence type="predicted"/>
<feature type="transmembrane region" description="Helical" evidence="1">
    <location>
        <begin position="42"/>
        <end position="62"/>
    </location>
</feature>
<evidence type="ECO:0008006" key="4">
    <source>
        <dbReference type="Google" id="ProtNLM"/>
    </source>
</evidence>
<comment type="caution">
    <text evidence="2">The sequence shown here is derived from an EMBL/GenBank/DDBJ whole genome shotgun (WGS) entry which is preliminary data.</text>
</comment>
<evidence type="ECO:0000313" key="2">
    <source>
        <dbReference type="EMBL" id="KHE92989.1"/>
    </source>
</evidence>
<dbReference type="Pfam" id="PF12966">
    <property type="entry name" value="AtpR"/>
    <property type="match status" value="1"/>
</dbReference>
<dbReference type="Proteomes" id="UP000030652">
    <property type="component" value="Unassembled WGS sequence"/>
</dbReference>
<evidence type="ECO:0000256" key="1">
    <source>
        <dbReference type="SAM" id="Phobius"/>
    </source>
</evidence>
<dbReference type="InterPro" id="IPR017581">
    <property type="entry name" value="AtpR-like"/>
</dbReference>